<comment type="caution">
    <text evidence="1">The sequence shown here is derived from an EMBL/GenBank/DDBJ whole genome shotgun (WGS) entry which is preliminary data.</text>
</comment>
<dbReference type="EMBL" id="PGOL01000048">
    <property type="protein sequence ID" value="PKI78451.1"/>
    <property type="molecule type" value="Genomic_DNA"/>
</dbReference>
<dbReference type="Proteomes" id="UP000233551">
    <property type="component" value="Unassembled WGS sequence"/>
</dbReference>
<protein>
    <recommendedName>
        <fullName evidence="3">OVATE domain-containing protein</fullName>
    </recommendedName>
</protein>
<dbReference type="PANTHER" id="PTHR35461:SF1">
    <property type="entry name" value="LOW PROTEIN: ATP-DEPENDENT RNA HELICASE-LIKE PROTEIN"/>
    <property type="match status" value="1"/>
</dbReference>
<dbReference type="PANTHER" id="PTHR35461">
    <property type="entry name" value="BNAANNG14610D PROTEIN"/>
    <property type="match status" value="1"/>
</dbReference>
<gene>
    <name evidence="1" type="ORF">CRG98_001163</name>
</gene>
<sequence>MEFGKRSECIRTKVVVYKAKTKYRFPAAMPLSPGNFRHFSAVTYPYLPLSLHTHHNILRGEEAGGGEGKKPNEQLRIVGKVVMGELGYVQETKKYSFPKTLRGLKSFLYKRCRKLPRSSLLRPFSCSRTRQKLLQAGQHKARCPYGSELDMHEKMRKDEAMSPKDQRVKGEEDEDVFGGSFMKFARPCLEDGEKERKVEKMGSCSFRSVKGEDGSCEDVIEEKMRELELMDLGDLENVLDMEEALHYYSRLSSPVLLGIVNRFLMDIYSDYSVPETSTSFNRSKKRFGSTRL</sequence>
<organism evidence="1 2">
    <name type="scientific">Punica granatum</name>
    <name type="common">Pomegranate</name>
    <dbReference type="NCBI Taxonomy" id="22663"/>
    <lineage>
        <taxon>Eukaryota</taxon>
        <taxon>Viridiplantae</taxon>
        <taxon>Streptophyta</taxon>
        <taxon>Embryophyta</taxon>
        <taxon>Tracheophyta</taxon>
        <taxon>Spermatophyta</taxon>
        <taxon>Magnoliopsida</taxon>
        <taxon>eudicotyledons</taxon>
        <taxon>Gunneridae</taxon>
        <taxon>Pentapetalae</taxon>
        <taxon>rosids</taxon>
        <taxon>malvids</taxon>
        <taxon>Myrtales</taxon>
        <taxon>Lythraceae</taxon>
        <taxon>Punica</taxon>
    </lineage>
</organism>
<dbReference type="STRING" id="22663.A0A2I0LCP8"/>
<dbReference type="AlphaFoldDB" id="A0A2I0LCP8"/>
<accession>A0A2I0LCP8</accession>
<evidence type="ECO:0008006" key="3">
    <source>
        <dbReference type="Google" id="ProtNLM"/>
    </source>
</evidence>
<name>A0A2I0LCP8_PUNGR</name>
<reference evidence="1 2" key="1">
    <citation type="submission" date="2017-11" db="EMBL/GenBank/DDBJ databases">
        <title>De-novo sequencing of pomegranate (Punica granatum L.) genome.</title>
        <authorList>
            <person name="Akparov Z."/>
            <person name="Amiraslanov A."/>
            <person name="Hajiyeva S."/>
            <person name="Abbasov M."/>
            <person name="Kaur K."/>
            <person name="Hamwieh A."/>
            <person name="Solovyev V."/>
            <person name="Salamov A."/>
            <person name="Braich B."/>
            <person name="Kosarev P."/>
            <person name="Mahmoud A."/>
            <person name="Hajiyev E."/>
            <person name="Babayeva S."/>
            <person name="Izzatullayeva V."/>
            <person name="Mammadov A."/>
            <person name="Mammadov A."/>
            <person name="Sharifova S."/>
            <person name="Ojaghi J."/>
            <person name="Eynullazada K."/>
            <person name="Bayramov B."/>
            <person name="Abdulazimova A."/>
            <person name="Shahmuradov I."/>
        </authorList>
    </citation>
    <scope>NUCLEOTIDE SEQUENCE [LARGE SCALE GENOMIC DNA]</scope>
    <source>
        <strain evidence="2">cv. AG2017</strain>
        <tissue evidence="1">Leaf</tissue>
    </source>
</reference>
<proteinExistence type="predicted"/>
<keyword evidence="2" id="KW-1185">Reference proteome</keyword>
<evidence type="ECO:0000313" key="2">
    <source>
        <dbReference type="Proteomes" id="UP000233551"/>
    </source>
</evidence>
<evidence type="ECO:0000313" key="1">
    <source>
        <dbReference type="EMBL" id="PKI78451.1"/>
    </source>
</evidence>